<dbReference type="Pfam" id="PF08313">
    <property type="entry name" value="SCA7"/>
    <property type="match status" value="1"/>
</dbReference>
<comment type="caution">
    <text evidence="3">The sequence shown here is derived from an EMBL/GenBank/DDBJ whole genome shotgun (WGS) entry which is preliminary data.</text>
</comment>
<reference evidence="3 4" key="1">
    <citation type="submission" date="2024-04" db="EMBL/GenBank/DDBJ databases">
        <title>Phyllosticta paracitricarpa is synonymous to the EU quarantine fungus P. citricarpa based on phylogenomic analyses.</title>
        <authorList>
            <consortium name="Lawrence Berkeley National Laboratory"/>
            <person name="Van Ingen-Buijs V.A."/>
            <person name="Van Westerhoven A.C."/>
            <person name="Haridas S."/>
            <person name="Skiadas P."/>
            <person name="Martin F."/>
            <person name="Groenewald J.Z."/>
            <person name="Crous P.W."/>
            <person name="Seidl M.F."/>
        </authorList>
    </citation>
    <scope>NUCLEOTIDE SEQUENCE [LARGE SCALE GENOMIC DNA]</scope>
    <source>
        <strain evidence="3 4">CBS 123371</strain>
    </source>
</reference>
<dbReference type="PANTHER" id="PTHR47805">
    <property type="entry name" value="SAGA-ASSOCIATED FACTOR 73"/>
    <property type="match status" value="1"/>
</dbReference>
<dbReference type="Proteomes" id="UP001363622">
    <property type="component" value="Unassembled WGS sequence"/>
</dbReference>
<feature type="domain" description="SCA7" evidence="2">
    <location>
        <begin position="207"/>
        <end position="273"/>
    </location>
</feature>
<feature type="region of interest" description="Disordered" evidence="1">
    <location>
        <begin position="464"/>
        <end position="533"/>
    </location>
</feature>
<name>A0ABR1KMM1_9PEZI</name>
<feature type="compositionally biased region" description="Basic and acidic residues" evidence="1">
    <location>
        <begin position="138"/>
        <end position="154"/>
    </location>
</feature>
<dbReference type="EMBL" id="JBBPHU010000006">
    <property type="protein sequence ID" value="KAK7516784.1"/>
    <property type="molecule type" value="Genomic_DNA"/>
</dbReference>
<dbReference type="InterPro" id="IPR013243">
    <property type="entry name" value="SCA7_dom"/>
</dbReference>
<evidence type="ECO:0000313" key="3">
    <source>
        <dbReference type="EMBL" id="KAK7516784.1"/>
    </source>
</evidence>
<sequence length="548" mass="55207">MVANGARKTPTAAGSNNKQSLVDAHAADTVLNDKERKPLKIKLKQSSAKQTQPGNWKESEIVDANNKKVDAPAGSTSPLVNSLNEHILAAFTTNRPLDDQLDTVQCRHCRRPVLRTSAKDHIKDCLDKKQAKLKKKKEAKEAKEAAIRREKGLPSEDEGPPKNARKSAKGALDDHTGAKKTKKRKADGDAEKAPAKKKKKDEPKAKQAKPKGPVDVEKQCGVLLPNGSMCARSLTCKSHSMGAKRAVPGRSLPYDMLLAQYQKKNQAKQQRAAIDANAPLADDFDNHGPIDSDEEKDAIMAAIVRSRPMPLVTRPLIATRSKYQNVRIKEMLQQSMGGRNGSGLFSTGAPPPPPSTSSTDPHNMPSSSSSSTFPPTAYRSAGLGLLGAIFGEPHQPPPLLTPGGAASASSSTNATAAAVAAATAAAAGPGSGIGLGAGDDVAAAAAMGMSSANAAAVAARRQSSMGNAGSGGGGGGGGGGGPGGGPRQILPGQLPGPTPNTSAGGGGGGGAGGGGGGGAAGAGGAGSRKTSLNAAGLGVNGVAGVGVG</sequence>
<evidence type="ECO:0000256" key="1">
    <source>
        <dbReference type="SAM" id="MobiDB-lite"/>
    </source>
</evidence>
<proteinExistence type="predicted"/>
<feature type="region of interest" description="Disordered" evidence="1">
    <location>
        <begin position="1"/>
        <end position="63"/>
    </location>
</feature>
<dbReference type="PANTHER" id="PTHR47805:SF1">
    <property type="entry name" value="SAGA-ASSOCIATED FACTOR 73"/>
    <property type="match status" value="1"/>
</dbReference>
<keyword evidence="4" id="KW-1185">Reference proteome</keyword>
<feature type="compositionally biased region" description="Low complexity" evidence="1">
    <location>
        <begin position="356"/>
        <end position="376"/>
    </location>
</feature>
<dbReference type="PROSITE" id="PS51505">
    <property type="entry name" value="SCA7"/>
    <property type="match status" value="1"/>
</dbReference>
<protein>
    <submittedName>
        <fullName evidence="3">SCA7, zinc-binding domain-containing protein</fullName>
    </submittedName>
</protein>
<feature type="compositionally biased region" description="Polar residues" evidence="1">
    <location>
        <begin position="44"/>
        <end position="54"/>
    </location>
</feature>
<feature type="compositionally biased region" description="Basic and acidic residues" evidence="1">
    <location>
        <begin position="186"/>
        <end position="205"/>
    </location>
</feature>
<feature type="compositionally biased region" description="Gly residues" evidence="1">
    <location>
        <begin position="468"/>
        <end position="486"/>
    </location>
</feature>
<dbReference type="Gene3D" id="6.10.140.670">
    <property type="match status" value="1"/>
</dbReference>
<feature type="region of interest" description="Disordered" evidence="1">
    <location>
        <begin position="336"/>
        <end position="376"/>
    </location>
</feature>
<feature type="compositionally biased region" description="Gly residues" evidence="1">
    <location>
        <begin position="503"/>
        <end position="526"/>
    </location>
</feature>
<feature type="region of interest" description="Disordered" evidence="1">
    <location>
        <begin position="130"/>
        <end position="214"/>
    </location>
</feature>
<feature type="region of interest" description="Disordered" evidence="1">
    <location>
        <begin position="388"/>
        <end position="409"/>
    </location>
</feature>
<gene>
    <name evidence="3" type="ORF">IWZ03DRAFT_441540</name>
</gene>
<evidence type="ECO:0000259" key="2">
    <source>
        <dbReference type="PROSITE" id="PS51505"/>
    </source>
</evidence>
<dbReference type="InterPro" id="IPR037804">
    <property type="entry name" value="SGF73"/>
</dbReference>
<organism evidence="3 4">
    <name type="scientific">Phyllosticta citriasiana</name>
    <dbReference type="NCBI Taxonomy" id="595635"/>
    <lineage>
        <taxon>Eukaryota</taxon>
        <taxon>Fungi</taxon>
        <taxon>Dikarya</taxon>
        <taxon>Ascomycota</taxon>
        <taxon>Pezizomycotina</taxon>
        <taxon>Dothideomycetes</taxon>
        <taxon>Dothideomycetes incertae sedis</taxon>
        <taxon>Botryosphaeriales</taxon>
        <taxon>Phyllostictaceae</taxon>
        <taxon>Phyllosticta</taxon>
    </lineage>
</organism>
<accession>A0ABR1KMM1</accession>
<evidence type="ECO:0000313" key="4">
    <source>
        <dbReference type="Proteomes" id="UP001363622"/>
    </source>
</evidence>